<name>A0A060DIK0_9PROT</name>
<dbReference type="EMBL" id="CP007793">
    <property type="protein sequence ID" value="AIB12752.1"/>
    <property type="molecule type" value="Genomic_DNA"/>
</dbReference>
<evidence type="ECO:0008006" key="3">
    <source>
        <dbReference type="Google" id="ProtNLM"/>
    </source>
</evidence>
<dbReference type="GO" id="GO:0004803">
    <property type="term" value="F:transposase activity"/>
    <property type="evidence" value="ECO:0007669"/>
    <property type="project" value="InterPro"/>
</dbReference>
<dbReference type="GO" id="GO:0043565">
    <property type="term" value="F:sequence-specific DNA binding"/>
    <property type="evidence" value="ECO:0007669"/>
    <property type="project" value="InterPro"/>
</dbReference>
<evidence type="ECO:0000313" key="1">
    <source>
        <dbReference type="EMBL" id="AIB12752.1"/>
    </source>
</evidence>
<dbReference type="GO" id="GO:0006313">
    <property type="term" value="P:DNA transposition"/>
    <property type="evidence" value="ECO:0007669"/>
    <property type="project" value="InterPro"/>
</dbReference>
<dbReference type="AlphaFoldDB" id="A0A060DIK0"/>
<gene>
    <name evidence="1" type="ORF">ABAZ39_12285</name>
</gene>
<evidence type="ECO:0000313" key="2">
    <source>
        <dbReference type="Proteomes" id="UP000027186"/>
    </source>
</evidence>
<dbReference type="Pfam" id="PF01527">
    <property type="entry name" value="HTH_Tnp_1"/>
    <property type="match status" value="1"/>
</dbReference>
<protein>
    <recommendedName>
        <fullName evidence="3">Transposase</fullName>
    </recommendedName>
</protein>
<dbReference type="Proteomes" id="UP000027186">
    <property type="component" value="Chromosome"/>
</dbReference>
<dbReference type="RefSeq" id="WP_051657981.1">
    <property type="nucleotide sequence ID" value="NZ_CP007793.1"/>
</dbReference>
<accession>A0A060DIK0</accession>
<dbReference type="InterPro" id="IPR002514">
    <property type="entry name" value="Transposase_8"/>
</dbReference>
<proteinExistence type="predicted"/>
<dbReference type="KEGG" id="abq:ABAZ39_12285"/>
<organism evidence="1 2">
    <name type="scientific">Azospirillum argentinense</name>
    <dbReference type="NCBI Taxonomy" id="2970906"/>
    <lineage>
        <taxon>Bacteria</taxon>
        <taxon>Pseudomonadati</taxon>
        <taxon>Pseudomonadota</taxon>
        <taxon>Alphaproteobacteria</taxon>
        <taxon>Rhodospirillales</taxon>
        <taxon>Azospirillaceae</taxon>
        <taxon>Azospirillum</taxon>
    </lineage>
</organism>
<sequence length="70" mass="7839">MGGVEVLPGRERRREWSEGEKRALVAAFAPGAVVTQVARRADVSASLLYRWRREQEYPSAEGHLVTERGS</sequence>
<reference evidence="1 2" key="1">
    <citation type="journal article" date="2014" name="Genome Announc.">
        <title>Complete Genome Sequence of the Model Rhizosphere Strain Azospirillum brasilense Az39, Successfully Applied in Agriculture.</title>
        <authorList>
            <person name="Rivera D."/>
            <person name="Revale S."/>
            <person name="Molina R."/>
            <person name="Gualpa J."/>
            <person name="Puente M."/>
            <person name="Maroniche G."/>
            <person name="Paris G."/>
            <person name="Baker D."/>
            <person name="Clavijo B."/>
            <person name="McLay K."/>
            <person name="Spaepen S."/>
            <person name="Perticari A."/>
            <person name="Vazquez M."/>
            <person name="Wisniewski-Dye F."/>
            <person name="Watkins C."/>
            <person name="Martinez-Abarca F."/>
            <person name="Vanderleyden J."/>
            <person name="Cassan F."/>
        </authorList>
    </citation>
    <scope>NUCLEOTIDE SEQUENCE [LARGE SCALE GENOMIC DNA]</scope>
    <source>
        <strain evidence="1 2">Az39</strain>
    </source>
</reference>
<dbReference type="InterPro" id="IPR010921">
    <property type="entry name" value="Trp_repressor/repl_initiator"/>
</dbReference>
<dbReference type="SUPFAM" id="SSF48295">
    <property type="entry name" value="TrpR-like"/>
    <property type="match status" value="1"/>
</dbReference>